<proteinExistence type="predicted"/>
<protein>
    <recommendedName>
        <fullName evidence="3">RRM domain-containing protein</fullName>
    </recommendedName>
</protein>
<dbReference type="Gene3D" id="3.30.70.330">
    <property type="match status" value="1"/>
</dbReference>
<keyword evidence="2" id="KW-1185">Reference proteome</keyword>
<evidence type="ECO:0008006" key="3">
    <source>
        <dbReference type="Google" id="ProtNLM"/>
    </source>
</evidence>
<dbReference type="InterPro" id="IPR012677">
    <property type="entry name" value="Nucleotide-bd_a/b_plait_sf"/>
</dbReference>
<dbReference type="EMBL" id="JAACJK010000006">
    <property type="protein sequence ID" value="KAF5339840.1"/>
    <property type="molecule type" value="Genomic_DNA"/>
</dbReference>
<accession>A0A8H5CDJ9</accession>
<dbReference type="GO" id="GO:0003676">
    <property type="term" value="F:nucleic acid binding"/>
    <property type="evidence" value="ECO:0007669"/>
    <property type="project" value="InterPro"/>
</dbReference>
<evidence type="ECO:0000313" key="1">
    <source>
        <dbReference type="EMBL" id="KAF5339840.1"/>
    </source>
</evidence>
<reference evidence="1 2" key="1">
    <citation type="journal article" date="2020" name="ISME J.">
        <title>Uncovering the hidden diversity of litter-decomposition mechanisms in mushroom-forming fungi.</title>
        <authorList>
            <person name="Floudas D."/>
            <person name="Bentzer J."/>
            <person name="Ahren D."/>
            <person name="Johansson T."/>
            <person name="Persson P."/>
            <person name="Tunlid A."/>
        </authorList>
    </citation>
    <scope>NUCLEOTIDE SEQUENCE [LARGE SCALE GENOMIC DNA]</scope>
    <source>
        <strain evidence="1 2">CBS 175.51</strain>
    </source>
</reference>
<organism evidence="1 2">
    <name type="scientific">Ephemerocybe angulata</name>
    <dbReference type="NCBI Taxonomy" id="980116"/>
    <lineage>
        <taxon>Eukaryota</taxon>
        <taxon>Fungi</taxon>
        <taxon>Dikarya</taxon>
        <taxon>Basidiomycota</taxon>
        <taxon>Agaricomycotina</taxon>
        <taxon>Agaricomycetes</taxon>
        <taxon>Agaricomycetidae</taxon>
        <taxon>Agaricales</taxon>
        <taxon>Agaricineae</taxon>
        <taxon>Psathyrellaceae</taxon>
        <taxon>Ephemerocybe</taxon>
    </lineage>
</organism>
<dbReference type="InterPro" id="IPR035979">
    <property type="entry name" value="RBD_domain_sf"/>
</dbReference>
<name>A0A8H5CDJ9_9AGAR</name>
<sequence length="145" mass="15304">MSAGPVIVQATIWPLSICQTKASDSSTLFVSNLPYTATSVDLETLFSGVGYASFALKRQARSPHGQTPQAGPSKGLVQYLVLGVGAHGGVILMRVEWKASATRSAFALGAKFLVLFCDGARRIAPFLGWESTGKPAGHLRLLSPD</sequence>
<dbReference type="AlphaFoldDB" id="A0A8H5CDJ9"/>
<gene>
    <name evidence="1" type="ORF">D9611_009123</name>
</gene>
<evidence type="ECO:0000313" key="2">
    <source>
        <dbReference type="Proteomes" id="UP000541558"/>
    </source>
</evidence>
<dbReference type="Proteomes" id="UP000541558">
    <property type="component" value="Unassembled WGS sequence"/>
</dbReference>
<dbReference type="OrthoDB" id="267048at2759"/>
<dbReference type="SUPFAM" id="SSF54928">
    <property type="entry name" value="RNA-binding domain, RBD"/>
    <property type="match status" value="1"/>
</dbReference>
<comment type="caution">
    <text evidence="1">The sequence shown here is derived from an EMBL/GenBank/DDBJ whole genome shotgun (WGS) entry which is preliminary data.</text>
</comment>